<proteinExistence type="predicted"/>
<accession>A0AAV9GGD7</accession>
<sequence>MMNLSSFHLFPWLPFDLRWEIWRLAWVSPPSHPSVCAPTCAKSLIVLESGTPALLAVNREAQGIARQYLSTVIRPYSPLADIIYIPRLDTWRKRPVRAPPEWEKSVRHIAIHSPASEAEIELLAGLLESLSSLKSISVIYSSETDTDPKAFTPSYWRGAGLELLDTLENKQGGTTDRGYMDKIRHFYYYMPEKATPGPNQRDATGIPTGPAPVYRPPPETPLPQSQAIDRRIAAGSEWLFYCNHLMQDELRRFEDEFKTRKYKSIKDHLANLEFELNSEVMLRREPIACWDRVRGGLRVRFQARCFSW</sequence>
<dbReference type="Pfam" id="PF20150">
    <property type="entry name" value="2EXR"/>
    <property type="match status" value="1"/>
</dbReference>
<dbReference type="EMBL" id="MU865951">
    <property type="protein sequence ID" value="KAK4447228.1"/>
    <property type="molecule type" value="Genomic_DNA"/>
</dbReference>
<keyword evidence="3" id="KW-1185">Reference proteome</keyword>
<dbReference type="InterPro" id="IPR045518">
    <property type="entry name" value="2EXR"/>
</dbReference>
<organism evidence="2 3">
    <name type="scientific">Podospora aff. communis PSN243</name>
    <dbReference type="NCBI Taxonomy" id="3040156"/>
    <lineage>
        <taxon>Eukaryota</taxon>
        <taxon>Fungi</taxon>
        <taxon>Dikarya</taxon>
        <taxon>Ascomycota</taxon>
        <taxon>Pezizomycotina</taxon>
        <taxon>Sordariomycetes</taxon>
        <taxon>Sordariomycetidae</taxon>
        <taxon>Sordariales</taxon>
        <taxon>Podosporaceae</taxon>
        <taxon>Podospora</taxon>
    </lineage>
</organism>
<evidence type="ECO:0000259" key="1">
    <source>
        <dbReference type="Pfam" id="PF20150"/>
    </source>
</evidence>
<feature type="domain" description="2EXR" evidence="1">
    <location>
        <begin position="7"/>
        <end position="69"/>
    </location>
</feature>
<evidence type="ECO:0000313" key="2">
    <source>
        <dbReference type="EMBL" id="KAK4447228.1"/>
    </source>
</evidence>
<dbReference type="AlphaFoldDB" id="A0AAV9GGD7"/>
<protein>
    <recommendedName>
        <fullName evidence="1">2EXR domain-containing protein</fullName>
    </recommendedName>
</protein>
<evidence type="ECO:0000313" key="3">
    <source>
        <dbReference type="Proteomes" id="UP001321760"/>
    </source>
</evidence>
<name>A0AAV9GGD7_9PEZI</name>
<reference evidence="2" key="2">
    <citation type="submission" date="2023-05" db="EMBL/GenBank/DDBJ databases">
        <authorList>
            <consortium name="Lawrence Berkeley National Laboratory"/>
            <person name="Steindorff A."/>
            <person name="Hensen N."/>
            <person name="Bonometti L."/>
            <person name="Westerberg I."/>
            <person name="Brannstrom I.O."/>
            <person name="Guillou S."/>
            <person name="Cros-Aarteil S."/>
            <person name="Calhoun S."/>
            <person name="Haridas S."/>
            <person name="Kuo A."/>
            <person name="Mondo S."/>
            <person name="Pangilinan J."/>
            <person name="Riley R."/>
            <person name="Labutti K."/>
            <person name="Andreopoulos B."/>
            <person name="Lipzen A."/>
            <person name="Chen C."/>
            <person name="Yanf M."/>
            <person name="Daum C."/>
            <person name="Ng V."/>
            <person name="Clum A."/>
            <person name="Ohm R."/>
            <person name="Martin F."/>
            <person name="Silar P."/>
            <person name="Natvig D."/>
            <person name="Lalanne C."/>
            <person name="Gautier V."/>
            <person name="Ament-Velasquez S.L."/>
            <person name="Kruys A."/>
            <person name="Hutchinson M.I."/>
            <person name="Powell A.J."/>
            <person name="Barry K."/>
            <person name="Miller A.N."/>
            <person name="Grigoriev I.V."/>
            <person name="Debuchy R."/>
            <person name="Gladieux P."/>
            <person name="Thoren M.H."/>
            <person name="Johannesson H."/>
        </authorList>
    </citation>
    <scope>NUCLEOTIDE SEQUENCE</scope>
    <source>
        <strain evidence="2">PSN243</strain>
    </source>
</reference>
<dbReference type="Proteomes" id="UP001321760">
    <property type="component" value="Unassembled WGS sequence"/>
</dbReference>
<reference evidence="2" key="1">
    <citation type="journal article" date="2023" name="Mol. Phylogenet. Evol.">
        <title>Genome-scale phylogeny and comparative genomics of the fungal order Sordariales.</title>
        <authorList>
            <person name="Hensen N."/>
            <person name="Bonometti L."/>
            <person name="Westerberg I."/>
            <person name="Brannstrom I.O."/>
            <person name="Guillou S."/>
            <person name="Cros-Aarteil S."/>
            <person name="Calhoun S."/>
            <person name="Haridas S."/>
            <person name="Kuo A."/>
            <person name="Mondo S."/>
            <person name="Pangilinan J."/>
            <person name="Riley R."/>
            <person name="LaButti K."/>
            <person name="Andreopoulos B."/>
            <person name="Lipzen A."/>
            <person name="Chen C."/>
            <person name="Yan M."/>
            <person name="Daum C."/>
            <person name="Ng V."/>
            <person name="Clum A."/>
            <person name="Steindorff A."/>
            <person name="Ohm R.A."/>
            <person name="Martin F."/>
            <person name="Silar P."/>
            <person name="Natvig D.O."/>
            <person name="Lalanne C."/>
            <person name="Gautier V."/>
            <person name="Ament-Velasquez S.L."/>
            <person name="Kruys A."/>
            <person name="Hutchinson M.I."/>
            <person name="Powell A.J."/>
            <person name="Barry K."/>
            <person name="Miller A.N."/>
            <person name="Grigoriev I.V."/>
            <person name="Debuchy R."/>
            <person name="Gladieux P."/>
            <person name="Hiltunen Thoren M."/>
            <person name="Johannesson H."/>
        </authorList>
    </citation>
    <scope>NUCLEOTIDE SEQUENCE</scope>
    <source>
        <strain evidence="2">PSN243</strain>
    </source>
</reference>
<gene>
    <name evidence="2" type="ORF">QBC34DRAFT_382478</name>
</gene>
<comment type="caution">
    <text evidence="2">The sequence shown here is derived from an EMBL/GenBank/DDBJ whole genome shotgun (WGS) entry which is preliminary data.</text>
</comment>